<keyword evidence="2" id="KW-1185">Reference proteome</keyword>
<name>A0ABQ0G7J6_9PEZI</name>
<accession>A0ABQ0G7J6</accession>
<dbReference type="EMBL" id="BAAFSV010000002">
    <property type="protein sequence ID" value="GAB1313723.1"/>
    <property type="molecule type" value="Genomic_DNA"/>
</dbReference>
<dbReference type="RefSeq" id="XP_070915454.1">
    <property type="nucleotide sequence ID" value="XM_071059353.1"/>
</dbReference>
<reference evidence="1 2" key="1">
    <citation type="submission" date="2024-09" db="EMBL/GenBank/DDBJ databases">
        <title>Itraconazole resistance in Madurella fahalii resulting from another homologue of gene encoding cytochrome P450 14-alpha sterol demethylase (CYP51).</title>
        <authorList>
            <person name="Yoshioka I."/>
            <person name="Fahal A.H."/>
            <person name="Kaneko S."/>
            <person name="Yaguchi T."/>
        </authorList>
    </citation>
    <scope>NUCLEOTIDE SEQUENCE [LARGE SCALE GENOMIC DNA]</scope>
    <source>
        <strain evidence="1 2">IFM 68171</strain>
    </source>
</reference>
<organism evidence="1 2">
    <name type="scientific">Madurella fahalii</name>
    <dbReference type="NCBI Taxonomy" id="1157608"/>
    <lineage>
        <taxon>Eukaryota</taxon>
        <taxon>Fungi</taxon>
        <taxon>Dikarya</taxon>
        <taxon>Ascomycota</taxon>
        <taxon>Pezizomycotina</taxon>
        <taxon>Sordariomycetes</taxon>
        <taxon>Sordariomycetidae</taxon>
        <taxon>Sordariales</taxon>
        <taxon>Sordariales incertae sedis</taxon>
        <taxon>Madurella</taxon>
    </lineage>
</organism>
<evidence type="ECO:0000313" key="1">
    <source>
        <dbReference type="EMBL" id="GAB1313723.1"/>
    </source>
</evidence>
<evidence type="ECO:0000313" key="2">
    <source>
        <dbReference type="Proteomes" id="UP001628179"/>
    </source>
</evidence>
<sequence>MPSPTSSVAADHLQPDTDLDPACDTGLLFDVCGMVDTIDRTDLCSECKKHLCRLIYDGFHNVLLNDEDLLTIRHPSKICYISRGNESGRLEFTTTTNPEALLIEEVVGVKTYIKPSDADRNTAAERLIGTLFNPEDDVWSLDQCRLWHVLDGSYSIGEAVRGRSFAEFARNHMILLNRIFQNRARLSAECFGRCYPHPQPMYNVAGVDSDTISAVALNSALRFTDPRVRVIVEDQLARPREWPEALRTERDPIRVLAVTEKTPPFEARMAALRHEEDYKSLEADCRQWIQNWRDNRQRRAELLEALPRTDLSAHALIMAWMREGDNKNELNKQMDLVEEAIECITSFY</sequence>
<proteinExistence type="predicted"/>
<gene>
    <name evidence="1" type="ORF">MFIFM68171_03933</name>
</gene>
<dbReference type="GeneID" id="98174676"/>
<dbReference type="Proteomes" id="UP001628179">
    <property type="component" value="Unassembled WGS sequence"/>
</dbReference>
<protein>
    <submittedName>
        <fullName evidence="1">Uncharacterized protein</fullName>
    </submittedName>
</protein>
<comment type="caution">
    <text evidence="1">The sequence shown here is derived from an EMBL/GenBank/DDBJ whole genome shotgun (WGS) entry which is preliminary data.</text>
</comment>